<evidence type="ECO:0000256" key="1">
    <source>
        <dbReference type="SAM" id="MobiDB-lite"/>
    </source>
</evidence>
<dbReference type="RefSeq" id="WP_235969670.1">
    <property type="nucleotide sequence ID" value="NZ_BJTG01000008.1"/>
</dbReference>
<dbReference type="AlphaFoldDB" id="A0A7I9VQ33"/>
<reference evidence="4" key="1">
    <citation type="journal article" date="2020" name="Appl. Environ. Microbiol.">
        <title>Diazotrophic Anaeromyxobacter Isolates from Soils.</title>
        <authorList>
            <person name="Masuda Y."/>
            <person name="Yamanaka H."/>
            <person name="Xu Z.X."/>
            <person name="Shiratori Y."/>
            <person name="Aono T."/>
            <person name="Amachi S."/>
            <person name="Senoo K."/>
            <person name="Itoh H."/>
        </authorList>
    </citation>
    <scope>NUCLEOTIDE SEQUENCE [LARGE SCALE GENOMIC DNA]</scope>
    <source>
        <strain evidence="4">R267</strain>
    </source>
</reference>
<feature type="compositionally biased region" description="Basic and acidic residues" evidence="1">
    <location>
        <begin position="561"/>
        <end position="572"/>
    </location>
</feature>
<keyword evidence="4" id="KW-1185">Reference proteome</keyword>
<feature type="region of interest" description="Disordered" evidence="1">
    <location>
        <begin position="548"/>
        <end position="572"/>
    </location>
</feature>
<evidence type="ECO:0000313" key="4">
    <source>
        <dbReference type="Proteomes" id="UP000503640"/>
    </source>
</evidence>
<dbReference type="EMBL" id="BJTG01000008">
    <property type="protein sequence ID" value="GEJ58526.1"/>
    <property type="molecule type" value="Genomic_DNA"/>
</dbReference>
<comment type="caution">
    <text evidence="3">The sequence shown here is derived from an EMBL/GenBank/DDBJ whole genome shotgun (WGS) entry which is preliminary data.</text>
</comment>
<organism evidence="3 4">
    <name type="scientific">Anaeromyxobacter diazotrophicus</name>
    <dbReference type="NCBI Taxonomy" id="2590199"/>
    <lineage>
        <taxon>Bacteria</taxon>
        <taxon>Pseudomonadati</taxon>
        <taxon>Myxococcota</taxon>
        <taxon>Myxococcia</taxon>
        <taxon>Myxococcales</taxon>
        <taxon>Cystobacterineae</taxon>
        <taxon>Anaeromyxobacteraceae</taxon>
        <taxon>Anaeromyxobacter</taxon>
    </lineage>
</organism>
<keyword evidence="2" id="KW-0732">Signal</keyword>
<gene>
    <name evidence="3" type="ORF">AMYX_32670</name>
</gene>
<dbReference type="Proteomes" id="UP000503640">
    <property type="component" value="Unassembled WGS sequence"/>
</dbReference>
<sequence length="572" mass="60334">MALALLAAALLAAAAPAAPGVFGTAGALDKLRPGDPLPPGRAIELSAARGECESAQIAVRAARPLAALTAEAPALAGPSALAPALYRVATVELAAPSGPDGARGAWPDPLVPVRDGFFGEPRRAFPVAVPAGRLQAIWVELCVPAGAAPGRYRGAVRLADGARALAEVPVRLEVWPFALPATSAHTVTFGLPTRVGTKALGRPDDPVLARALAAALLRHRVSPHGLSYDPPAGDCTAARCALDWSAYDAEVGPILDGTLVPGVRGTFADARVRARDWEAPLADQVALLRAWREHFQARGWEGALWLYTLDEPKPGELPALARRARAAREAGVRTFVTSEPRPGLEGLVEAWAPNLVFFDGKGPAAFPGARRGGSGGWDGRPFWYASCLSHGCDELPAAGRARERMVREFAGWPGYEVDRPGASVRALGWLAERAGVAGELYYQTLEAWTREPWRDVRAFAGNGDGTLLYPGLPGELGGANPFPVESIRLKLVRDAIEDRELAALARRAGLGGLVDRLAARLAPSLRGFPREARPWLAAHDELGRALAEALSAPRPRGGDAAARRAPADRRGR</sequence>
<evidence type="ECO:0008006" key="5">
    <source>
        <dbReference type="Google" id="ProtNLM"/>
    </source>
</evidence>
<evidence type="ECO:0000256" key="2">
    <source>
        <dbReference type="SAM" id="SignalP"/>
    </source>
</evidence>
<evidence type="ECO:0000313" key="3">
    <source>
        <dbReference type="EMBL" id="GEJ58526.1"/>
    </source>
</evidence>
<name>A0A7I9VQ33_9BACT</name>
<feature type="chain" id="PRO_5029687127" description="Glycoside hydrolase 123 C-terminal domain-containing protein" evidence="2">
    <location>
        <begin position="18"/>
        <end position="572"/>
    </location>
</feature>
<feature type="signal peptide" evidence="2">
    <location>
        <begin position="1"/>
        <end position="17"/>
    </location>
</feature>
<proteinExistence type="predicted"/>
<protein>
    <recommendedName>
        <fullName evidence="5">Glycoside hydrolase 123 C-terminal domain-containing protein</fullName>
    </recommendedName>
</protein>
<accession>A0A7I9VQ33</accession>